<dbReference type="AlphaFoldDB" id="A0A926USN9"/>
<dbReference type="GO" id="GO:0016705">
    <property type="term" value="F:oxidoreductase activity, acting on paired donors, with incorporation or reduction of molecular oxygen"/>
    <property type="evidence" value="ECO:0007669"/>
    <property type="project" value="UniProtKB-UniRule"/>
</dbReference>
<dbReference type="Pfam" id="PF00581">
    <property type="entry name" value="Rhodanese"/>
    <property type="match status" value="1"/>
</dbReference>
<sequence>MIIRLFQKQDSDRIAKLFHDTVREVNIRDYSLAQVRAWAPDDLNFCDWEAECLDTFTYVAEEKGEIVGFAQLEANGHIDCFFCHKSYQRCGVGTRLYRAIEAKALELGLEILFVEVSITARAFFKSRGFSLVKEQQVSCRGEKLTNFVMEKSLKGYLSADLQNYQSGYKSDSKLVSQSTSQSVVVATFYHFASLENYQEMRPAIIEFCDRHQLKGVILLAQEGINSTIAGTRNGIDALLHYLRNDPRLQNLEHKESYCEVMPYATLKVKLRQELIKLGVSGIDPSKEVGIYVEPKDWNDLISDPEVLVIDTRNVYEVEFGTFKGAVNPNLDFFHEFPDYVQNQLGDRQHTKVAMFCTGGIRCEKASAYMLSQGFKEVYHLKGGILKYLAEVPPAESLWHGECFVFDDRIAVI</sequence>
<evidence type="ECO:0000256" key="1">
    <source>
        <dbReference type="HAMAP-Rule" id="MF_00469"/>
    </source>
</evidence>
<dbReference type="SMART" id="SM00450">
    <property type="entry name" value="RHOD"/>
    <property type="match status" value="1"/>
</dbReference>
<feature type="domain" description="N-acetyltransferase" evidence="3">
    <location>
        <begin position="1"/>
        <end position="154"/>
    </location>
</feature>
<keyword evidence="1" id="KW-0819">tRNA processing</keyword>
<dbReference type="GO" id="GO:0016747">
    <property type="term" value="F:acyltransferase activity, transferring groups other than amino-acyl groups"/>
    <property type="evidence" value="ECO:0007669"/>
    <property type="project" value="InterPro"/>
</dbReference>
<feature type="domain" description="Rhodanese" evidence="2">
    <location>
        <begin position="302"/>
        <end position="396"/>
    </location>
</feature>
<proteinExistence type="inferred from homology"/>
<dbReference type="EC" id="1.14.-.-" evidence="1"/>
<keyword evidence="1" id="KW-0560">Oxidoreductase</keyword>
<comment type="caution">
    <text evidence="4">The sequence shown here is derived from an EMBL/GenBank/DDBJ whole genome shotgun (WGS) entry which is preliminary data.</text>
</comment>
<comment type="function">
    <text evidence="1">Catalyzes oxygen-dependent 5-hydroxyuridine (ho5U) modification at position 34 in tRNAs.</text>
</comment>
<evidence type="ECO:0000313" key="5">
    <source>
        <dbReference type="Proteomes" id="UP000631421"/>
    </source>
</evidence>
<dbReference type="PANTHER" id="PTHR43268">
    <property type="entry name" value="THIOSULFATE SULFURTRANSFERASE/RHODANESE-LIKE DOMAIN-CONTAINING PROTEIN 2"/>
    <property type="match status" value="1"/>
</dbReference>
<dbReference type="RefSeq" id="WP_190349674.1">
    <property type="nucleotide sequence ID" value="NZ_JACJPY010000007.1"/>
</dbReference>
<dbReference type="InterPro" id="IPR020936">
    <property type="entry name" value="TrhO"/>
</dbReference>
<dbReference type="HAMAP" id="MF_00469">
    <property type="entry name" value="TrhO"/>
    <property type="match status" value="1"/>
</dbReference>
<dbReference type="Pfam" id="PF13673">
    <property type="entry name" value="Acetyltransf_10"/>
    <property type="match status" value="1"/>
</dbReference>
<dbReference type="InterPro" id="IPR016181">
    <property type="entry name" value="Acyl_CoA_acyltransferase"/>
</dbReference>
<dbReference type="PROSITE" id="PS51186">
    <property type="entry name" value="GNAT"/>
    <property type="match status" value="1"/>
</dbReference>
<dbReference type="Proteomes" id="UP000631421">
    <property type="component" value="Unassembled WGS sequence"/>
</dbReference>
<dbReference type="Gene3D" id="3.40.630.30">
    <property type="match status" value="1"/>
</dbReference>
<gene>
    <name evidence="1" type="primary">trhO</name>
    <name evidence="4" type="ORF">H6F44_04085</name>
</gene>
<dbReference type="PANTHER" id="PTHR43268:SF3">
    <property type="entry name" value="RHODANESE-LIKE DOMAIN-CONTAINING PROTEIN 7-RELATED"/>
    <property type="match status" value="1"/>
</dbReference>
<keyword evidence="5" id="KW-1185">Reference proteome</keyword>
<dbReference type="InterPro" id="IPR036873">
    <property type="entry name" value="Rhodanese-like_dom_sf"/>
</dbReference>
<dbReference type="EMBL" id="JACJPY010000007">
    <property type="protein sequence ID" value="MBD2149305.1"/>
    <property type="molecule type" value="Genomic_DNA"/>
</dbReference>
<evidence type="ECO:0000259" key="2">
    <source>
        <dbReference type="PROSITE" id="PS50206"/>
    </source>
</evidence>
<protein>
    <recommendedName>
        <fullName evidence="1">tRNA uridine(34) hydroxylase</fullName>
        <ecNumber evidence="1">1.14.-.-</ecNumber>
    </recommendedName>
    <alternativeName>
        <fullName evidence="1">tRNA hydroxylation protein O</fullName>
    </alternativeName>
</protein>
<dbReference type="PROSITE" id="PS50206">
    <property type="entry name" value="RHODANESE_3"/>
    <property type="match status" value="1"/>
</dbReference>
<dbReference type="SUPFAM" id="SSF55729">
    <property type="entry name" value="Acyl-CoA N-acyltransferases (Nat)"/>
    <property type="match status" value="1"/>
</dbReference>
<dbReference type="CDD" id="cd01518">
    <property type="entry name" value="RHOD_YceA"/>
    <property type="match status" value="1"/>
</dbReference>
<reference evidence="4 5" key="1">
    <citation type="journal article" date="2015" name="ISME J.">
        <title>Draft Genome Sequence of Streptomyces incarnatus NRRL8089, which Produces the Nucleoside Antibiotic Sinefungin.</title>
        <authorList>
            <person name="Oshima K."/>
            <person name="Hattori M."/>
            <person name="Shimizu H."/>
            <person name="Fukuda K."/>
            <person name="Nemoto M."/>
            <person name="Inagaki K."/>
            <person name="Tamura T."/>
        </authorList>
    </citation>
    <scope>NUCLEOTIDE SEQUENCE [LARGE SCALE GENOMIC DNA]</scope>
    <source>
        <strain evidence="4 5">FACHB-1277</strain>
    </source>
</reference>
<organism evidence="4 5">
    <name type="scientific">Pseudanabaena cinerea FACHB-1277</name>
    <dbReference type="NCBI Taxonomy" id="2949581"/>
    <lineage>
        <taxon>Bacteria</taxon>
        <taxon>Bacillati</taxon>
        <taxon>Cyanobacteriota</taxon>
        <taxon>Cyanophyceae</taxon>
        <taxon>Pseudanabaenales</taxon>
        <taxon>Pseudanabaenaceae</taxon>
        <taxon>Pseudanabaena</taxon>
        <taxon>Pseudanabaena cinerea</taxon>
    </lineage>
</organism>
<dbReference type="InterPro" id="IPR000182">
    <property type="entry name" value="GNAT_dom"/>
</dbReference>
<dbReference type="CDD" id="cd04301">
    <property type="entry name" value="NAT_SF"/>
    <property type="match status" value="1"/>
</dbReference>
<evidence type="ECO:0000259" key="3">
    <source>
        <dbReference type="PROSITE" id="PS51186"/>
    </source>
</evidence>
<dbReference type="Gene3D" id="3.40.250.10">
    <property type="entry name" value="Rhodanese-like domain"/>
    <property type="match status" value="1"/>
</dbReference>
<evidence type="ECO:0000313" key="4">
    <source>
        <dbReference type="EMBL" id="MBD2149305.1"/>
    </source>
</evidence>
<accession>A0A926USN9</accession>
<dbReference type="Pfam" id="PF17773">
    <property type="entry name" value="UPF0176_N"/>
    <property type="match status" value="1"/>
</dbReference>
<dbReference type="InterPro" id="IPR001763">
    <property type="entry name" value="Rhodanese-like_dom"/>
</dbReference>
<comment type="similarity">
    <text evidence="1">Belongs to the TrhO family.</text>
</comment>
<dbReference type="NCBIfam" id="NF001136">
    <property type="entry name" value="PRK00142.1-4"/>
    <property type="match status" value="1"/>
</dbReference>
<comment type="catalytic activity">
    <reaction evidence="1">
        <text>uridine(34) in tRNA + AH2 + O2 = 5-hydroxyuridine(34) in tRNA + A + H2O</text>
        <dbReference type="Rhea" id="RHEA:64224"/>
        <dbReference type="Rhea" id="RHEA-COMP:11727"/>
        <dbReference type="Rhea" id="RHEA-COMP:13381"/>
        <dbReference type="ChEBI" id="CHEBI:13193"/>
        <dbReference type="ChEBI" id="CHEBI:15377"/>
        <dbReference type="ChEBI" id="CHEBI:15379"/>
        <dbReference type="ChEBI" id="CHEBI:17499"/>
        <dbReference type="ChEBI" id="CHEBI:65315"/>
        <dbReference type="ChEBI" id="CHEBI:136877"/>
    </reaction>
</comment>
<dbReference type="SUPFAM" id="SSF52821">
    <property type="entry name" value="Rhodanese/Cell cycle control phosphatase"/>
    <property type="match status" value="1"/>
</dbReference>
<dbReference type="GO" id="GO:0006400">
    <property type="term" value="P:tRNA modification"/>
    <property type="evidence" value="ECO:0007669"/>
    <property type="project" value="UniProtKB-UniRule"/>
</dbReference>
<dbReference type="Gene3D" id="3.30.70.100">
    <property type="match status" value="1"/>
</dbReference>
<name>A0A926USN9_9CYAN</name>
<dbReference type="InterPro" id="IPR040503">
    <property type="entry name" value="TRHO_N"/>
</dbReference>